<feature type="chain" id="PRO_5016927212" description="DUF4124 domain-containing protein" evidence="1">
    <location>
        <begin position="20"/>
        <end position="169"/>
    </location>
</feature>
<evidence type="ECO:0008006" key="4">
    <source>
        <dbReference type="Google" id="ProtNLM"/>
    </source>
</evidence>
<proteinExistence type="predicted"/>
<evidence type="ECO:0000256" key="1">
    <source>
        <dbReference type="SAM" id="SignalP"/>
    </source>
</evidence>
<reference evidence="2 3" key="1">
    <citation type="submission" date="2018-08" db="EMBL/GenBank/DDBJ databases">
        <title>Comamonas testosteroni strain SWCO2.</title>
        <authorList>
            <person name="Jiang N."/>
            <person name="Zhang X.Z."/>
        </authorList>
    </citation>
    <scope>NUCLEOTIDE SEQUENCE [LARGE SCALE GENOMIC DNA]</scope>
    <source>
        <strain evidence="2 3">SWCO2</strain>
    </source>
</reference>
<name>A0A373FHW9_COMTE</name>
<feature type="signal peptide" evidence="1">
    <location>
        <begin position="1"/>
        <end position="19"/>
    </location>
</feature>
<protein>
    <recommendedName>
        <fullName evidence="4">DUF4124 domain-containing protein</fullName>
    </recommendedName>
</protein>
<dbReference type="OrthoDB" id="8898894at2"/>
<evidence type="ECO:0000313" key="3">
    <source>
        <dbReference type="Proteomes" id="UP000261948"/>
    </source>
</evidence>
<keyword evidence="1" id="KW-0732">Signal</keyword>
<gene>
    <name evidence="2" type="ORF">DZC30_14220</name>
</gene>
<accession>A0A373FHW9</accession>
<dbReference type="EMBL" id="QURR01000017">
    <property type="protein sequence ID" value="RGE43761.1"/>
    <property type="molecule type" value="Genomic_DNA"/>
</dbReference>
<dbReference type="AlphaFoldDB" id="A0A373FHW9"/>
<evidence type="ECO:0000313" key="2">
    <source>
        <dbReference type="EMBL" id="RGE43761.1"/>
    </source>
</evidence>
<sequence>MKQLLYLLALLAISPAASAINRCSDAHQVWYQDMACPMGTSSSFIPPAAPITEAPLSGSGKVISLPQEASQPLPPPPSHIPAPVLEREADLCLSWYRKEMQLPAEARYLDFTKDRRVLTITLPVSISGFNHLGLPFQSTVNKQASCEIHNGQLDDSWTRIHAKRGGWIQ</sequence>
<dbReference type="Proteomes" id="UP000261948">
    <property type="component" value="Unassembled WGS sequence"/>
</dbReference>
<keyword evidence="3" id="KW-1185">Reference proteome</keyword>
<organism evidence="2 3">
    <name type="scientific">Comamonas testosteroni</name>
    <name type="common">Pseudomonas testosteroni</name>
    <dbReference type="NCBI Taxonomy" id="285"/>
    <lineage>
        <taxon>Bacteria</taxon>
        <taxon>Pseudomonadati</taxon>
        <taxon>Pseudomonadota</taxon>
        <taxon>Betaproteobacteria</taxon>
        <taxon>Burkholderiales</taxon>
        <taxon>Comamonadaceae</taxon>
        <taxon>Comamonas</taxon>
    </lineage>
</organism>
<comment type="caution">
    <text evidence="2">The sequence shown here is derived from an EMBL/GenBank/DDBJ whole genome shotgun (WGS) entry which is preliminary data.</text>
</comment>